<proteinExistence type="predicted"/>
<keyword evidence="3" id="KW-1185">Reference proteome</keyword>
<gene>
    <name evidence="2" type="ORF">HNP76_001151</name>
</gene>
<feature type="chain" id="PRO_5031139233" description="DUF5723 domain-containing protein" evidence="1">
    <location>
        <begin position="19"/>
        <end position="409"/>
    </location>
</feature>
<accession>A0A7W8G8R2</accession>
<name>A0A7W8G8R2_9SPIR</name>
<sequence length="409" mass="45324">MKKILRAIIFLLAPSLFAGTFFSGETGLASSFVNKKSFALDPALVFSGFLGGQLAISKSFSVQGEFSIQTGDLYENGVTKEADAIFRLNELSGTFTQSFMGATHTLTLFKGCNESIGSQKFIIRRLGVEKYSSLLTESYLGQNGLSAYEVFGTGGSYSLTLRNLPASFGLVVSKNYENEEKNDDDAAQLNADLRFAMAGKFLTIDMLAGLGAPLYTKNSSNEDVVLLIDTLYLHSGADILIGNKYSTSSLFLQFAFDYFPVRKSDNSRDFDLNETHFIFEPRFKFGDARLNISIYNIPSKKIASAESVGKSFLIEDTFGLDMQMYAETMYKKHRNYTAGLHCMVGFEGKHFKDFGDSDFMDKMNVKFCPFTEIEADGGKVNVLLTANMNKFADSKPGAFKLHIGYKKEF</sequence>
<dbReference type="Proteomes" id="UP000518887">
    <property type="component" value="Unassembled WGS sequence"/>
</dbReference>
<comment type="caution">
    <text evidence="2">The sequence shown here is derived from an EMBL/GenBank/DDBJ whole genome shotgun (WGS) entry which is preliminary data.</text>
</comment>
<keyword evidence="1" id="KW-0732">Signal</keyword>
<organism evidence="2 3">
    <name type="scientific">Treponema ruminis</name>
    <dbReference type="NCBI Taxonomy" id="744515"/>
    <lineage>
        <taxon>Bacteria</taxon>
        <taxon>Pseudomonadati</taxon>
        <taxon>Spirochaetota</taxon>
        <taxon>Spirochaetia</taxon>
        <taxon>Spirochaetales</taxon>
        <taxon>Treponemataceae</taxon>
        <taxon>Treponema</taxon>
    </lineage>
</organism>
<feature type="signal peptide" evidence="1">
    <location>
        <begin position="1"/>
        <end position="18"/>
    </location>
</feature>
<protein>
    <recommendedName>
        <fullName evidence="4">DUF5723 domain-containing protein</fullName>
    </recommendedName>
</protein>
<dbReference type="RefSeq" id="WP_184658418.1">
    <property type="nucleotide sequence ID" value="NZ_CP031518.1"/>
</dbReference>
<evidence type="ECO:0000256" key="1">
    <source>
        <dbReference type="SAM" id="SignalP"/>
    </source>
</evidence>
<evidence type="ECO:0008006" key="4">
    <source>
        <dbReference type="Google" id="ProtNLM"/>
    </source>
</evidence>
<reference evidence="2 3" key="1">
    <citation type="submission" date="2020-08" db="EMBL/GenBank/DDBJ databases">
        <title>Genomic Encyclopedia of Type Strains, Phase IV (KMG-IV): sequencing the most valuable type-strain genomes for metagenomic binning, comparative biology and taxonomic classification.</title>
        <authorList>
            <person name="Goeker M."/>
        </authorList>
    </citation>
    <scope>NUCLEOTIDE SEQUENCE [LARGE SCALE GENOMIC DNA]</scope>
    <source>
        <strain evidence="2 3">DSM 103462</strain>
    </source>
</reference>
<dbReference type="AlphaFoldDB" id="A0A7W8G8R2"/>
<evidence type="ECO:0000313" key="2">
    <source>
        <dbReference type="EMBL" id="MBB5225794.1"/>
    </source>
</evidence>
<dbReference type="EMBL" id="JACHFQ010000003">
    <property type="protein sequence ID" value="MBB5225794.1"/>
    <property type="molecule type" value="Genomic_DNA"/>
</dbReference>
<evidence type="ECO:0000313" key="3">
    <source>
        <dbReference type="Proteomes" id="UP000518887"/>
    </source>
</evidence>